<feature type="domain" description="Methyltransferase" evidence="1">
    <location>
        <begin position="21"/>
        <end position="109"/>
    </location>
</feature>
<dbReference type="OrthoDB" id="5642573at2"/>
<sequence>MTTALDLIAEAFAPLPGRRLLDIGCGAGALARALAARGATVAGLDPSATALAQARASLPEADLRPGAAEALPWADGTFDGAVFVNSLHHVPGPGMGAALREAARVTGPGRGIVVVEPLAEGSFFRAMRRIEDETAIRAEAAAALAAFAADGVVAIERDTVVDRVETFADLDAFLARVTAGDPGRAAAARADRAAIGEDVRAQAARGEGGFVLRQPLRVVVLRVAG</sequence>
<dbReference type="Gene3D" id="3.40.50.150">
    <property type="entry name" value="Vaccinia Virus protein VP39"/>
    <property type="match status" value="1"/>
</dbReference>
<name>A0A179SJZ1_9HYPH</name>
<reference evidence="2 3" key="1">
    <citation type="submission" date="2016-04" db="EMBL/GenBank/DDBJ databases">
        <authorList>
            <person name="Evans L.H."/>
            <person name="Alamgir A."/>
            <person name="Owens N."/>
            <person name="Weber N.D."/>
            <person name="Virtaneva K."/>
            <person name="Barbian K."/>
            <person name="Babar A."/>
            <person name="Rosenke K."/>
        </authorList>
    </citation>
    <scope>NUCLEOTIDE SEQUENCE [LARGE SCALE GENOMIC DNA]</scope>
    <source>
        <strain evidence="2 3">PMB02</strain>
    </source>
</reference>
<dbReference type="SUPFAM" id="SSF53335">
    <property type="entry name" value="S-adenosyl-L-methionine-dependent methyltransferases"/>
    <property type="match status" value="1"/>
</dbReference>
<accession>A0A179SJZ1</accession>
<evidence type="ECO:0000313" key="2">
    <source>
        <dbReference type="EMBL" id="OAS27341.1"/>
    </source>
</evidence>
<dbReference type="CDD" id="cd02440">
    <property type="entry name" value="AdoMet_MTases"/>
    <property type="match status" value="1"/>
</dbReference>
<dbReference type="GO" id="GO:0008757">
    <property type="term" value="F:S-adenosylmethionine-dependent methyltransferase activity"/>
    <property type="evidence" value="ECO:0007669"/>
    <property type="project" value="InterPro"/>
</dbReference>
<dbReference type="InterPro" id="IPR041698">
    <property type="entry name" value="Methyltransf_25"/>
</dbReference>
<dbReference type="RefSeq" id="WP_048433303.1">
    <property type="nucleotide sequence ID" value="NZ_LWHQ01000006.1"/>
</dbReference>
<dbReference type="Proteomes" id="UP000078316">
    <property type="component" value="Unassembled WGS sequence"/>
</dbReference>
<comment type="caution">
    <text evidence="2">The sequence shown here is derived from an EMBL/GenBank/DDBJ whole genome shotgun (WGS) entry which is preliminary data.</text>
</comment>
<dbReference type="PANTHER" id="PTHR42912">
    <property type="entry name" value="METHYLTRANSFERASE"/>
    <property type="match status" value="1"/>
</dbReference>
<proteinExistence type="predicted"/>
<gene>
    <name evidence="2" type="ORF">A5481_02670</name>
</gene>
<keyword evidence="2" id="KW-0489">Methyltransferase</keyword>
<dbReference type="STRING" id="427683.A5481_02670"/>
<evidence type="ECO:0000313" key="3">
    <source>
        <dbReference type="Proteomes" id="UP000078316"/>
    </source>
</evidence>
<dbReference type="PANTHER" id="PTHR42912:SF93">
    <property type="entry name" value="N6-ADENOSINE-METHYLTRANSFERASE TMT1A"/>
    <property type="match status" value="1"/>
</dbReference>
<dbReference type="GO" id="GO:0032259">
    <property type="term" value="P:methylation"/>
    <property type="evidence" value="ECO:0007669"/>
    <property type="project" value="UniProtKB-KW"/>
</dbReference>
<dbReference type="Pfam" id="PF13649">
    <property type="entry name" value="Methyltransf_25"/>
    <property type="match status" value="1"/>
</dbReference>
<dbReference type="AlphaFoldDB" id="A0A179SJZ1"/>
<protein>
    <submittedName>
        <fullName evidence="2">Methylase</fullName>
    </submittedName>
</protein>
<dbReference type="InterPro" id="IPR050508">
    <property type="entry name" value="Methyltransf_Superfamily"/>
</dbReference>
<keyword evidence="2" id="KW-0808">Transferase</keyword>
<dbReference type="EMBL" id="LWHQ01000006">
    <property type="protein sequence ID" value="OAS27341.1"/>
    <property type="molecule type" value="Genomic_DNA"/>
</dbReference>
<organism evidence="2 3">
    <name type="scientific">Methylobacterium platani</name>
    <dbReference type="NCBI Taxonomy" id="427683"/>
    <lineage>
        <taxon>Bacteria</taxon>
        <taxon>Pseudomonadati</taxon>
        <taxon>Pseudomonadota</taxon>
        <taxon>Alphaproteobacteria</taxon>
        <taxon>Hyphomicrobiales</taxon>
        <taxon>Methylobacteriaceae</taxon>
        <taxon>Methylobacterium</taxon>
    </lineage>
</organism>
<evidence type="ECO:0000259" key="1">
    <source>
        <dbReference type="Pfam" id="PF13649"/>
    </source>
</evidence>
<dbReference type="InterPro" id="IPR029063">
    <property type="entry name" value="SAM-dependent_MTases_sf"/>
</dbReference>